<evidence type="ECO:0000313" key="4">
    <source>
        <dbReference type="EMBL" id="UYV66416.1"/>
    </source>
</evidence>
<organism evidence="4 5">
    <name type="scientific">Cordylochernes scorpioides</name>
    <dbReference type="NCBI Taxonomy" id="51811"/>
    <lineage>
        <taxon>Eukaryota</taxon>
        <taxon>Metazoa</taxon>
        <taxon>Ecdysozoa</taxon>
        <taxon>Arthropoda</taxon>
        <taxon>Chelicerata</taxon>
        <taxon>Arachnida</taxon>
        <taxon>Pseudoscorpiones</taxon>
        <taxon>Cheliferoidea</taxon>
        <taxon>Chernetidae</taxon>
        <taxon>Cordylochernes</taxon>
    </lineage>
</organism>
<dbReference type="CDD" id="cd20261">
    <property type="entry name" value="Complex1_LYR_LYRM1"/>
    <property type="match status" value="1"/>
</dbReference>
<protein>
    <submittedName>
        <fullName evidence="4">LYRM1</fullName>
    </submittedName>
</protein>
<dbReference type="InterPro" id="IPR008011">
    <property type="entry name" value="Complex1_LYR_dom"/>
</dbReference>
<dbReference type="EMBL" id="CP092866">
    <property type="protein sequence ID" value="UYV66416.1"/>
    <property type="molecule type" value="Genomic_DNA"/>
</dbReference>
<evidence type="ECO:0000313" key="5">
    <source>
        <dbReference type="Proteomes" id="UP001235939"/>
    </source>
</evidence>
<evidence type="ECO:0000259" key="3">
    <source>
        <dbReference type="Pfam" id="PF05347"/>
    </source>
</evidence>
<evidence type="ECO:0000256" key="2">
    <source>
        <dbReference type="SAM" id="MobiDB-lite"/>
    </source>
</evidence>
<keyword evidence="5" id="KW-1185">Reference proteome</keyword>
<dbReference type="Pfam" id="PF05347">
    <property type="entry name" value="Complex1_LYR"/>
    <property type="match status" value="1"/>
</dbReference>
<dbReference type="PANTHER" id="PTHR14273:SF0">
    <property type="entry name" value="LYR MOTIF-CONTAINING PROTEIN 1"/>
    <property type="match status" value="1"/>
</dbReference>
<reference evidence="4 5" key="1">
    <citation type="submission" date="2022-01" db="EMBL/GenBank/DDBJ databases">
        <title>A chromosomal length assembly of Cordylochernes scorpioides.</title>
        <authorList>
            <person name="Zeh D."/>
            <person name="Zeh J."/>
        </authorList>
    </citation>
    <scope>NUCLEOTIDE SEQUENCE [LARGE SCALE GENOMIC DNA]</scope>
    <source>
        <strain evidence="4">IN4F17</strain>
        <tissue evidence="4">Whole Body</tissue>
    </source>
</reference>
<feature type="domain" description="Complex 1 LYR protein" evidence="3">
    <location>
        <begin position="20"/>
        <end position="83"/>
    </location>
</feature>
<evidence type="ECO:0000256" key="1">
    <source>
        <dbReference type="ARBA" id="ARBA00009508"/>
    </source>
</evidence>
<dbReference type="InterPro" id="IPR040330">
    <property type="entry name" value="LYRM1"/>
</dbReference>
<dbReference type="InterPro" id="IPR045294">
    <property type="entry name" value="Complex1_LYR_LYRM1"/>
</dbReference>
<feature type="region of interest" description="Disordered" evidence="2">
    <location>
        <begin position="385"/>
        <end position="404"/>
    </location>
</feature>
<sequence length="420" mass="48949">MSILLAAKQATIPVSSMRTKVLGLYKHLMRVGQTWESKSGKPKDTRDERMYILNETQRLFRQNMNIKDPEVIKSCILEAESRLVIAEHYKNPYPRPVHLPHHSLADPKYKKFKLQKELRKLSKPIYTRSIDPENTKKRTKRWPLCLFFNFLDVVAINSAVIYKAVKQDGGMARKDFIKQLALQLMRDAFKMRNQVKNLSRDLQVLRKLPHCINCHNTFQTASNRKVLFRKLDMPKLQELRVIITIHPTSATRELVEYCKDEVTIFIPGRDGLEIRVRVHQRQQLGEKMEIVRGEDHILRHQHQLFLDIQSWFRPHLERHNTTMLASISRVERRGDESTPGPPLCTGGYPQVFPGRIFEDSPLGYGALAWWGIRWHWYLYKKPQKPNDDSESNGESSPPCNQPKAVANNNYSSVCIHVRNG</sequence>
<comment type="similarity">
    <text evidence="1">Belongs to the complex I LYR family.</text>
</comment>
<dbReference type="PANTHER" id="PTHR14273">
    <property type="entry name" value="LYR MOTIF-CONTAINING PROTEIN 1"/>
    <property type="match status" value="1"/>
</dbReference>
<proteinExistence type="inferred from homology"/>
<dbReference type="Proteomes" id="UP001235939">
    <property type="component" value="Chromosome 04"/>
</dbReference>
<name>A0ABY6KC36_9ARAC</name>
<accession>A0ABY6KC36</accession>
<gene>
    <name evidence="4" type="ORF">LAZ67_4001595</name>
</gene>